<sequence length="104" mass="12572">MMYYELWFFDSFIEPQGPVYNDFYQARLVHTIEANNPNLTKEYRKKLNMKDHLLIKDSVFKSQEEIEKEKEQQELKRKKAVESMFDPALLDKVRLKQQKKVNNG</sequence>
<organism evidence="1 2">
    <name type="scientific">Escherichia coli</name>
    <dbReference type="NCBI Taxonomy" id="562"/>
    <lineage>
        <taxon>Bacteria</taxon>
        <taxon>Pseudomonadati</taxon>
        <taxon>Pseudomonadota</taxon>
        <taxon>Gammaproteobacteria</taxon>
        <taxon>Enterobacterales</taxon>
        <taxon>Enterobacteriaceae</taxon>
        <taxon>Escherichia</taxon>
    </lineage>
</organism>
<accession>A0A9Q7KDB8</accession>
<dbReference type="EMBL" id="SCIU01000017">
    <property type="protein sequence ID" value="RXB31073.1"/>
    <property type="molecule type" value="Genomic_DNA"/>
</dbReference>
<dbReference type="RefSeq" id="WP_000990408.1">
    <property type="nucleotide sequence ID" value="NZ_CP146665.1"/>
</dbReference>
<evidence type="ECO:0000313" key="1">
    <source>
        <dbReference type="EMBL" id="RXB31073.1"/>
    </source>
</evidence>
<dbReference type="AlphaFoldDB" id="A0A9Q7KDB8"/>
<dbReference type="Proteomes" id="UP000290652">
    <property type="component" value="Unassembled WGS sequence"/>
</dbReference>
<evidence type="ECO:0000313" key="2">
    <source>
        <dbReference type="Proteomes" id="UP000290652"/>
    </source>
</evidence>
<gene>
    <name evidence="1" type="ORF">EPS97_10770</name>
</gene>
<comment type="caution">
    <text evidence="1">The sequence shown here is derived from an EMBL/GenBank/DDBJ whole genome shotgun (WGS) entry which is preliminary data.</text>
</comment>
<protein>
    <submittedName>
        <fullName evidence="1">Uncharacterized protein</fullName>
    </submittedName>
</protein>
<reference evidence="1 2" key="1">
    <citation type="submission" date="2019-01" db="EMBL/GenBank/DDBJ databases">
        <title>Genomic analysis of febrile catheter-associated UTI E. coli isolates.</title>
        <authorList>
            <person name="Potter R."/>
            <person name="Zou Z."/>
            <person name="Henderson J."/>
            <person name="Dantas G."/>
        </authorList>
    </citation>
    <scope>NUCLEOTIDE SEQUENCE [LARGE SCALE GENOMIC DNA]</scope>
    <source>
        <strain evidence="1 2">49_rectal</strain>
    </source>
</reference>
<proteinExistence type="predicted"/>
<name>A0A9Q7KDB8_ECOLX</name>